<dbReference type="RefSeq" id="WP_409543755.1">
    <property type="nucleotide sequence ID" value="NZ_JBKBDD010000005.1"/>
</dbReference>
<keyword evidence="4" id="KW-1185">Reference proteome</keyword>
<evidence type="ECO:0000256" key="2">
    <source>
        <dbReference type="SAM" id="Phobius"/>
    </source>
</evidence>
<sequence length="202" mass="20669">MNYPHGPHGQGFPGQPVYGRPPGYPQQPGWPQQPGYPPAGYPSGYQPKPPGGPSGATGIIAGLLGLVGGLVGTGFAVLSVIIMIMDGEFDVAGAIFGLLGIAFGLALFIGAILLFRRKTIGRRLVVGGCAVAILFGMAAIGDMVIGISGEPSREPGSIGVAVIVGIVVPVLTLVLAMLPSTTAWIRAKRNAIAPQFYPPYPG</sequence>
<evidence type="ECO:0000313" key="4">
    <source>
        <dbReference type="Proteomes" id="UP001635816"/>
    </source>
</evidence>
<dbReference type="Proteomes" id="UP001635816">
    <property type="component" value="Unassembled WGS sequence"/>
</dbReference>
<feature type="region of interest" description="Disordered" evidence="1">
    <location>
        <begin position="1"/>
        <end position="48"/>
    </location>
</feature>
<proteinExistence type="predicted"/>
<feature type="compositionally biased region" description="Low complexity" evidence="1">
    <location>
        <begin position="13"/>
        <end position="33"/>
    </location>
</feature>
<organism evidence="3 4">
    <name type="scientific">Mycolicibacterium nivoides</name>
    <dbReference type="NCBI Taxonomy" id="2487344"/>
    <lineage>
        <taxon>Bacteria</taxon>
        <taxon>Bacillati</taxon>
        <taxon>Actinomycetota</taxon>
        <taxon>Actinomycetes</taxon>
        <taxon>Mycobacteriales</taxon>
        <taxon>Mycobacteriaceae</taxon>
        <taxon>Mycolicibacterium</taxon>
    </lineage>
</organism>
<feature type="transmembrane region" description="Helical" evidence="2">
    <location>
        <begin position="124"/>
        <end position="145"/>
    </location>
</feature>
<dbReference type="EMBL" id="JBKBDD010000005">
    <property type="protein sequence ID" value="MFN6544692.1"/>
    <property type="molecule type" value="Genomic_DNA"/>
</dbReference>
<feature type="transmembrane region" description="Helical" evidence="2">
    <location>
        <begin position="157"/>
        <end position="178"/>
    </location>
</feature>
<feature type="transmembrane region" description="Helical" evidence="2">
    <location>
        <begin position="58"/>
        <end position="85"/>
    </location>
</feature>
<accession>A0ABW9LCD7</accession>
<evidence type="ECO:0000313" key="3">
    <source>
        <dbReference type="EMBL" id="MFN6544692.1"/>
    </source>
</evidence>
<keyword evidence="2" id="KW-0812">Transmembrane</keyword>
<protein>
    <submittedName>
        <fullName evidence="3">Uncharacterized protein</fullName>
    </submittedName>
</protein>
<evidence type="ECO:0000256" key="1">
    <source>
        <dbReference type="SAM" id="MobiDB-lite"/>
    </source>
</evidence>
<feature type="transmembrane region" description="Helical" evidence="2">
    <location>
        <begin position="91"/>
        <end position="115"/>
    </location>
</feature>
<comment type="caution">
    <text evidence="3">The sequence shown here is derived from an EMBL/GenBank/DDBJ whole genome shotgun (WGS) entry which is preliminary data.</text>
</comment>
<keyword evidence="2" id="KW-0472">Membrane</keyword>
<keyword evidence="2" id="KW-1133">Transmembrane helix</keyword>
<reference evidence="3 4" key="1">
    <citation type="submission" date="2024-12" db="EMBL/GenBank/DDBJ databases">
        <title>The coexistence of Mycolicibacterium septicum and Mycolicibacterium nivoides in clinical samples.</title>
        <authorList>
            <person name="Wang C."/>
            <person name="Feng Y."/>
            <person name="Zong Z."/>
        </authorList>
    </citation>
    <scope>NUCLEOTIDE SEQUENCE [LARGE SCALE GENOMIC DNA]</scope>
    <source>
        <strain evidence="3 4">120309</strain>
    </source>
</reference>
<gene>
    <name evidence="3" type="ORF">ACK4CT_15980</name>
</gene>
<name>A0ABW9LCD7_9MYCO</name>